<dbReference type="GO" id="GO:0043332">
    <property type="term" value="C:mating projection tip"/>
    <property type="evidence" value="ECO:0007669"/>
    <property type="project" value="TreeGrafter"/>
</dbReference>
<reference evidence="5" key="1">
    <citation type="submission" date="2016-05" db="EMBL/GenBank/DDBJ databases">
        <title>Comparative genomics of biotechnologically important yeasts.</title>
        <authorList>
            <consortium name="DOE Joint Genome Institute"/>
            <person name="Riley R."/>
            <person name="Haridas S."/>
            <person name="Wolfe K.H."/>
            <person name="Lopes M.R."/>
            <person name="Hittinger C.T."/>
            <person name="Goker M."/>
            <person name="Salamov A."/>
            <person name="Wisecaver J."/>
            <person name="Long T.M."/>
            <person name="Aerts A.L."/>
            <person name="Barry K."/>
            <person name="Choi C."/>
            <person name="Clum A."/>
            <person name="Coughlan A.Y."/>
            <person name="Deshpande S."/>
            <person name="Douglass A.P."/>
            <person name="Hanson S.J."/>
            <person name="Klenk H.-P."/>
            <person name="Labutti K."/>
            <person name="Lapidus A."/>
            <person name="Lindquist E."/>
            <person name="Lipzen A."/>
            <person name="Meier-Kolthoff J.P."/>
            <person name="Ohm R.A."/>
            <person name="Otillar R.P."/>
            <person name="Pangilinan J."/>
            <person name="Peng Y."/>
            <person name="Rokas A."/>
            <person name="Rosa C.A."/>
            <person name="Scheuner C."/>
            <person name="Sibirny A.A."/>
            <person name="Slot J.C."/>
            <person name="Stielow J.B."/>
            <person name="Sun H."/>
            <person name="Kurtzman C.P."/>
            <person name="Blackwell M."/>
            <person name="Grigoriev I.V."/>
            <person name="Jeffries T.W."/>
        </authorList>
    </citation>
    <scope>NUCLEOTIDE SEQUENCE [LARGE SCALE GENOMIC DNA]</scope>
    <source>
        <strain evidence="5">NRRL Y-2460</strain>
    </source>
</reference>
<dbReference type="GO" id="GO:0005085">
    <property type="term" value="F:guanyl-nucleotide exchange factor activity"/>
    <property type="evidence" value="ECO:0007669"/>
    <property type="project" value="InterPro"/>
</dbReference>
<feature type="region of interest" description="Disordered" evidence="1">
    <location>
        <begin position="703"/>
        <end position="768"/>
    </location>
</feature>
<dbReference type="InterPro" id="IPR011993">
    <property type="entry name" value="PH-like_dom_sf"/>
</dbReference>
<dbReference type="InterPro" id="IPR000270">
    <property type="entry name" value="PB1_dom"/>
</dbReference>
<feature type="domain" description="DH" evidence="3">
    <location>
        <begin position="293"/>
        <end position="468"/>
    </location>
</feature>
<feature type="region of interest" description="Disordered" evidence="1">
    <location>
        <begin position="94"/>
        <end position="129"/>
    </location>
</feature>
<feature type="region of interest" description="Disordered" evidence="1">
    <location>
        <begin position="550"/>
        <end position="569"/>
    </location>
</feature>
<dbReference type="Pfam" id="PF00621">
    <property type="entry name" value="RhoGEF"/>
    <property type="match status" value="1"/>
</dbReference>
<dbReference type="PANTHER" id="PTHR47339">
    <property type="entry name" value="CELL DIVISION CONTROL PROTEIN 24"/>
    <property type="match status" value="1"/>
</dbReference>
<name>A0A1E4TU29_PACTA</name>
<dbReference type="OrthoDB" id="1594986at2759"/>
<evidence type="ECO:0008006" key="6">
    <source>
        <dbReference type="Google" id="ProtNLM"/>
    </source>
</evidence>
<dbReference type="InterPro" id="IPR000219">
    <property type="entry name" value="DH_dom"/>
</dbReference>
<dbReference type="CDD" id="cd05992">
    <property type="entry name" value="PB1"/>
    <property type="match status" value="1"/>
</dbReference>
<keyword evidence="5" id="KW-1185">Reference proteome</keyword>
<evidence type="ECO:0000256" key="1">
    <source>
        <dbReference type="SAM" id="MobiDB-lite"/>
    </source>
</evidence>
<evidence type="ECO:0000313" key="5">
    <source>
        <dbReference type="Proteomes" id="UP000094236"/>
    </source>
</evidence>
<dbReference type="Pfam" id="PF06395">
    <property type="entry name" value="CDC24"/>
    <property type="match status" value="1"/>
</dbReference>
<feature type="compositionally biased region" description="Low complexity" evidence="1">
    <location>
        <begin position="95"/>
        <end position="129"/>
    </location>
</feature>
<dbReference type="Gene3D" id="1.20.900.10">
    <property type="entry name" value="Dbl homology (DH) domain"/>
    <property type="match status" value="1"/>
</dbReference>
<dbReference type="AlphaFoldDB" id="A0A1E4TU29"/>
<dbReference type="Gene3D" id="3.10.20.90">
    <property type="entry name" value="Phosphatidylinositol 3-kinase Catalytic Subunit, Chain A, domain 1"/>
    <property type="match status" value="1"/>
</dbReference>
<dbReference type="InterPro" id="IPR001849">
    <property type="entry name" value="PH_domain"/>
</dbReference>
<dbReference type="InterPro" id="IPR010481">
    <property type="entry name" value="Cdc24/Scd1_N"/>
</dbReference>
<dbReference type="GO" id="GO:0005737">
    <property type="term" value="C:cytoplasm"/>
    <property type="evidence" value="ECO:0007669"/>
    <property type="project" value="TreeGrafter"/>
</dbReference>
<evidence type="ECO:0000259" key="3">
    <source>
        <dbReference type="PROSITE" id="PS50010"/>
    </source>
</evidence>
<accession>A0A1E4TU29</accession>
<gene>
    <name evidence="4" type="ORF">PACTADRAFT_49926</name>
</gene>
<feature type="compositionally biased region" description="Low complexity" evidence="1">
    <location>
        <begin position="736"/>
        <end position="751"/>
    </location>
</feature>
<dbReference type="InterPro" id="IPR001331">
    <property type="entry name" value="GDS_CDC24_CS"/>
</dbReference>
<dbReference type="STRING" id="669874.A0A1E4TU29"/>
<protein>
    <recommendedName>
        <fullName evidence="6">DH domain-containing protein</fullName>
    </recommendedName>
</protein>
<dbReference type="GO" id="GO:0031106">
    <property type="term" value="P:septin ring organization"/>
    <property type="evidence" value="ECO:0007669"/>
    <property type="project" value="TreeGrafter"/>
</dbReference>
<dbReference type="PROSITE" id="PS00741">
    <property type="entry name" value="DH_1"/>
    <property type="match status" value="1"/>
</dbReference>
<evidence type="ECO:0000259" key="2">
    <source>
        <dbReference type="PROSITE" id="PS50003"/>
    </source>
</evidence>
<dbReference type="InterPro" id="IPR053026">
    <property type="entry name" value="CDC42_GEF"/>
</dbReference>
<feature type="compositionally biased region" description="Low complexity" evidence="1">
    <location>
        <begin position="712"/>
        <end position="723"/>
    </location>
</feature>
<evidence type="ECO:0000313" key="4">
    <source>
        <dbReference type="EMBL" id="ODV95178.1"/>
    </source>
</evidence>
<dbReference type="SUPFAM" id="SSF54277">
    <property type="entry name" value="CAD &amp; PB1 domains"/>
    <property type="match status" value="1"/>
</dbReference>
<dbReference type="Gene3D" id="2.30.29.30">
    <property type="entry name" value="Pleckstrin-homology domain (PH domain)/Phosphotyrosine-binding domain (PTB)"/>
    <property type="match status" value="1"/>
</dbReference>
<dbReference type="Pfam" id="PF15411">
    <property type="entry name" value="PH_10"/>
    <property type="match status" value="1"/>
</dbReference>
<dbReference type="SUPFAM" id="SSF48065">
    <property type="entry name" value="DBL homology domain (DH-domain)"/>
    <property type="match status" value="1"/>
</dbReference>
<dbReference type="EMBL" id="KV454014">
    <property type="protein sequence ID" value="ODV95178.1"/>
    <property type="molecule type" value="Genomic_DNA"/>
</dbReference>
<dbReference type="SUPFAM" id="SSF50729">
    <property type="entry name" value="PH domain-like"/>
    <property type="match status" value="1"/>
</dbReference>
<dbReference type="PANTHER" id="PTHR47339:SF1">
    <property type="entry name" value="CELL DIVISION CONTROL PROTEIN 24"/>
    <property type="match status" value="1"/>
</dbReference>
<dbReference type="PROSITE" id="PS50003">
    <property type="entry name" value="PH_DOMAIN"/>
    <property type="match status" value="1"/>
</dbReference>
<dbReference type="GO" id="GO:0035556">
    <property type="term" value="P:intracellular signal transduction"/>
    <property type="evidence" value="ECO:0007669"/>
    <property type="project" value="InterPro"/>
</dbReference>
<dbReference type="GO" id="GO:0030010">
    <property type="term" value="P:establishment of cell polarity"/>
    <property type="evidence" value="ECO:0007669"/>
    <property type="project" value="TreeGrafter"/>
</dbReference>
<organism evidence="4 5">
    <name type="scientific">Pachysolen tannophilus NRRL Y-2460</name>
    <dbReference type="NCBI Taxonomy" id="669874"/>
    <lineage>
        <taxon>Eukaryota</taxon>
        <taxon>Fungi</taxon>
        <taxon>Dikarya</taxon>
        <taxon>Ascomycota</taxon>
        <taxon>Saccharomycotina</taxon>
        <taxon>Pichiomycetes</taxon>
        <taxon>Pachysolenaceae</taxon>
        <taxon>Pachysolen</taxon>
    </lineage>
</organism>
<dbReference type="SMART" id="SM00325">
    <property type="entry name" value="RhoGEF"/>
    <property type="match status" value="1"/>
</dbReference>
<dbReference type="InterPro" id="IPR035899">
    <property type="entry name" value="DBL_dom_sf"/>
</dbReference>
<dbReference type="GO" id="GO:0005634">
    <property type="term" value="C:nucleus"/>
    <property type="evidence" value="ECO:0007669"/>
    <property type="project" value="TreeGrafter"/>
</dbReference>
<proteinExistence type="predicted"/>
<sequence>MTASRSVSSSSSSLPINIKTNSKGVLPAASLAMNVKGDASESLYYICLTLLKRLEKVPGMDTYMVFARSTAELSVEQQSLALDQLEESFRHFQGNNTNVNNNVNTNTNVNVNVNNDNGNSSRSSMRKSYNSLSFGGSSTVASNTWSPQTPLSSNSNSNSNSSDAFAATSTNLYTFAAGRLPTKVSFDPVTVVWKLFQQGAPLCVIFNSLNLNNAGKIEIFTSTDLRICKKSVYDFLYYCKTHLKTVDDKLFTISDVYSDSTNDLLKVIKAVNLVLDLKYPKISQIYELETPDSRSKVIKEIVESERTYVQHLEILLQFKYELEKAELVSPEAIHILFPNLTEIVDFQRKFLVGLELNAKVSESYQRIGSVFLHAISFPFKAYEAWPVGLNAANELIVQEVNNLRRSSTLISVPDELQYFLIKPIQRVCKYHLLLSDLVKYSDSTCLNYNELIKALKAAKNFANNINEVQRRAENVNHFKYLLDNVRDWRGYSPSNFGDLLFHGTLGVTDTRPEREFKAYLFEKIIFFFSEIIPPTKKNILDIRKKSTSSLNNNNNNGGSSNASLNNNNNSINSNGIGNGIGNNNNNNNIKPYQLELKGRIFIANIDNLTTSNKKDGVTGHYLTISWTGSKDTGVFILRFQSEESRSQWENCLRNLTEELNSSLSRRNSEFDTYSPLSNNASARTSFNSYQEEFINAAPRTASIGSASKLPSNTTNTVGTNNNGFRRASDHHITEYNNGHNYGSLGGNSSSSGAGGPPEKFRSFSTPNAYNNRTSSSINSIITPMNGLSMTSSPASSNSDEDVKVRILYGNESFHISVVKNSSYSMMRALVFLKLERSIPEFAVTVNTKLKYKDDDGDYIDLAGDEDWTMAKDFWLDMDEEERLLTILVKEEVH</sequence>
<feature type="domain" description="PH" evidence="2">
    <location>
        <begin position="498"/>
        <end position="657"/>
    </location>
</feature>
<dbReference type="Pfam" id="PF00564">
    <property type="entry name" value="PB1"/>
    <property type="match status" value="1"/>
</dbReference>
<dbReference type="GO" id="GO:0000935">
    <property type="term" value="C:division septum"/>
    <property type="evidence" value="ECO:0007669"/>
    <property type="project" value="TreeGrafter"/>
</dbReference>
<dbReference type="Proteomes" id="UP000094236">
    <property type="component" value="Unassembled WGS sequence"/>
</dbReference>
<dbReference type="CDD" id="cd00160">
    <property type="entry name" value="RhoGEF"/>
    <property type="match status" value="1"/>
</dbReference>
<dbReference type="PROSITE" id="PS50010">
    <property type="entry name" value="DH_2"/>
    <property type="match status" value="1"/>
</dbReference>